<sequence>MGFYGSTQPIRVIRTPAIWYNQGIHEERRARRRMERKYYKTKLVVHKQMLQEQNMRVIELIRQRKKDYFKEMVDVANNKEVFKLVNSLLTLELGTFLPTNAHMELLPKLFSDFFQDKVLKICEELNSTENSLDEHVGTDEESEQAHTLGSFNSFTKEEIGVIIITQSPCKTCLLDCILTQFLQQPPVLAVLLPQITTLELRWSALI</sequence>
<reference evidence="1 3" key="2">
    <citation type="journal article" date="2013" name="Nature">
        <title>Insights into bilaterian evolution from three spiralian genomes.</title>
        <authorList>
            <person name="Simakov O."/>
            <person name="Marletaz F."/>
            <person name="Cho S.J."/>
            <person name="Edsinger-Gonzales E."/>
            <person name="Havlak P."/>
            <person name="Hellsten U."/>
            <person name="Kuo D.H."/>
            <person name="Larsson T."/>
            <person name="Lv J."/>
            <person name="Arendt D."/>
            <person name="Savage R."/>
            <person name="Osoegawa K."/>
            <person name="de Jong P."/>
            <person name="Grimwood J."/>
            <person name="Chapman J.A."/>
            <person name="Shapiro H."/>
            <person name="Aerts A."/>
            <person name="Otillar R.P."/>
            <person name="Terry A.Y."/>
            <person name="Boore J.L."/>
            <person name="Grigoriev I.V."/>
            <person name="Lindberg D.R."/>
            <person name="Seaver E.C."/>
            <person name="Weisblat D.A."/>
            <person name="Putnam N.H."/>
            <person name="Rokhsar D.S."/>
        </authorList>
    </citation>
    <scope>NUCLEOTIDE SEQUENCE</scope>
    <source>
        <strain evidence="1 3">I ESC-2004</strain>
    </source>
</reference>
<evidence type="ECO:0000313" key="3">
    <source>
        <dbReference type="Proteomes" id="UP000014760"/>
    </source>
</evidence>
<organism evidence="1">
    <name type="scientific">Capitella teleta</name>
    <name type="common">Polychaete worm</name>
    <dbReference type="NCBI Taxonomy" id="283909"/>
    <lineage>
        <taxon>Eukaryota</taxon>
        <taxon>Metazoa</taxon>
        <taxon>Spiralia</taxon>
        <taxon>Lophotrochozoa</taxon>
        <taxon>Annelida</taxon>
        <taxon>Polychaeta</taxon>
        <taxon>Sedentaria</taxon>
        <taxon>Scolecida</taxon>
        <taxon>Capitellidae</taxon>
        <taxon>Capitella</taxon>
    </lineage>
</organism>
<dbReference type="OMA" id="CALVIPH"/>
<keyword evidence="3" id="KW-1185">Reference proteome</keyword>
<name>R7U9F6_CAPTE</name>
<dbReference type="HOGENOM" id="CLU_1333056_0_0_1"/>
<dbReference type="EnsemblMetazoa" id="CapteT217778">
    <property type="protein sequence ID" value="CapteP217778"/>
    <property type="gene ID" value="CapteG217778"/>
</dbReference>
<protein>
    <submittedName>
        <fullName evidence="1 2">Uncharacterized protein</fullName>
    </submittedName>
</protein>
<dbReference type="OrthoDB" id="6316947at2759"/>
<dbReference type="Proteomes" id="UP000014760">
    <property type="component" value="Unassembled WGS sequence"/>
</dbReference>
<dbReference type="AlphaFoldDB" id="R7U9F6"/>
<reference evidence="2" key="3">
    <citation type="submission" date="2015-06" db="UniProtKB">
        <authorList>
            <consortium name="EnsemblMetazoa"/>
        </authorList>
    </citation>
    <scope>IDENTIFICATION</scope>
</reference>
<evidence type="ECO:0000313" key="1">
    <source>
        <dbReference type="EMBL" id="ELU02624.1"/>
    </source>
</evidence>
<evidence type="ECO:0000313" key="2">
    <source>
        <dbReference type="EnsemblMetazoa" id="CapteP217778"/>
    </source>
</evidence>
<gene>
    <name evidence="1" type="ORF">CAPTEDRAFT_217778</name>
</gene>
<reference evidence="3" key="1">
    <citation type="submission" date="2012-12" db="EMBL/GenBank/DDBJ databases">
        <authorList>
            <person name="Hellsten U."/>
            <person name="Grimwood J."/>
            <person name="Chapman J.A."/>
            <person name="Shapiro H."/>
            <person name="Aerts A."/>
            <person name="Otillar R.P."/>
            <person name="Terry A.Y."/>
            <person name="Boore J.L."/>
            <person name="Simakov O."/>
            <person name="Marletaz F."/>
            <person name="Cho S.-J."/>
            <person name="Edsinger-Gonzales E."/>
            <person name="Havlak P."/>
            <person name="Kuo D.-H."/>
            <person name="Larsson T."/>
            <person name="Lv J."/>
            <person name="Arendt D."/>
            <person name="Savage R."/>
            <person name="Osoegawa K."/>
            <person name="de Jong P."/>
            <person name="Lindberg D.R."/>
            <person name="Seaver E.C."/>
            <person name="Weisblat D.A."/>
            <person name="Putnam N.H."/>
            <person name="Grigoriev I.V."/>
            <person name="Rokhsar D.S."/>
        </authorList>
    </citation>
    <scope>NUCLEOTIDE SEQUENCE</scope>
    <source>
        <strain evidence="3">I ESC-2004</strain>
    </source>
</reference>
<dbReference type="EMBL" id="AMQN01008739">
    <property type="status" value="NOT_ANNOTATED_CDS"/>
    <property type="molecule type" value="Genomic_DNA"/>
</dbReference>
<dbReference type="EMBL" id="KB303858">
    <property type="protein sequence ID" value="ELU02624.1"/>
    <property type="molecule type" value="Genomic_DNA"/>
</dbReference>
<accession>R7U9F6</accession>
<proteinExistence type="predicted"/>